<dbReference type="Pfam" id="PF02682">
    <property type="entry name" value="CT_C_D"/>
    <property type="match status" value="1"/>
</dbReference>
<keyword evidence="2" id="KW-0378">Hydrolase</keyword>
<dbReference type="Gene3D" id="2.40.100.10">
    <property type="entry name" value="Cyclophilin-like"/>
    <property type="match status" value="1"/>
</dbReference>
<evidence type="ECO:0000256" key="2">
    <source>
        <dbReference type="ARBA" id="ARBA00022801"/>
    </source>
</evidence>
<evidence type="ECO:0000256" key="3">
    <source>
        <dbReference type="ARBA" id="ARBA00022840"/>
    </source>
</evidence>
<comment type="caution">
    <text evidence="5">The sequence shown here is derived from an EMBL/GenBank/DDBJ whole genome shotgun (WGS) entry which is preliminary data.</text>
</comment>
<keyword evidence="6" id="KW-1185">Reference proteome</keyword>
<dbReference type="SMART" id="SM00796">
    <property type="entry name" value="AHS1"/>
    <property type="match status" value="1"/>
</dbReference>
<accession>A0ABQ2DLD5</accession>
<dbReference type="SUPFAM" id="SSF160467">
    <property type="entry name" value="PH0987 N-terminal domain-like"/>
    <property type="match status" value="1"/>
</dbReference>
<protein>
    <submittedName>
        <fullName evidence="5">Kinase A inhibitor</fullName>
    </submittedName>
</protein>
<dbReference type="PANTHER" id="PTHR34698:SF2">
    <property type="entry name" value="5-OXOPROLINASE SUBUNIT B"/>
    <property type="match status" value="1"/>
</dbReference>
<evidence type="ECO:0000259" key="4">
    <source>
        <dbReference type="SMART" id="SM00796"/>
    </source>
</evidence>
<dbReference type="InterPro" id="IPR003833">
    <property type="entry name" value="CT_C_D"/>
</dbReference>
<dbReference type="Gene3D" id="3.30.1360.40">
    <property type="match status" value="1"/>
</dbReference>
<keyword evidence="3" id="KW-0067">ATP-binding</keyword>
<keyword evidence="1" id="KW-0547">Nucleotide-binding</keyword>
<evidence type="ECO:0000313" key="5">
    <source>
        <dbReference type="EMBL" id="GGJ60405.1"/>
    </source>
</evidence>
<dbReference type="InterPro" id="IPR010016">
    <property type="entry name" value="PxpB"/>
</dbReference>
<dbReference type="NCBIfam" id="TIGR00370">
    <property type="entry name" value="5-oxoprolinase subunit PxpB"/>
    <property type="match status" value="1"/>
</dbReference>
<sequence length="248" mass="27772">MNMEYRLQAVGDSAVKIQAAGEVTEYMNAQIRSICNKLEQASISGVIEWVPAYNSVTIYYQPIDISFQRITKKLEEMLTNLSIRTTSSVRTVHVPVCYGEKYGPDLEYVAAYNRLTPDDVVAIHQKPAYLIYMIGFLPGFPYLGGLDKQIATPRRKEPRPSIVKGSVGIAQEQTGVYPVSSPGGWNIIGRSPLQLFNPYDKQAPFLFKNGDRIQFYAISENDYSYIFNLVEAGDFNVSIKEGASDDNN</sequence>
<dbReference type="InterPro" id="IPR029000">
    <property type="entry name" value="Cyclophilin-like_dom_sf"/>
</dbReference>
<dbReference type="PANTHER" id="PTHR34698">
    <property type="entry name" value="5-OXOPROLINASE SUBUNIT B"/>
    <property type="match status" value="1"/>
</dbReference>
<feature type="domain" description="Carboxyltransferase" evidence="4">
    <location>
        <begin position="5"/>
        <end position="207"/>
    </location>
</feature>
<evidence type="ECO:0000256" key="1">
    <source>
        <dbReference type="ARBA" id="ARBA00022741"/>
    </source>
</evidence>
<name>A0ABQ2DLD5_9BACI</name>
<organism evidence="5 6">
    <name type="scientific">Virgibacillus kapii</name>
    <dbReference type="NCBI Taxonomy" id="1638645"/>
    <lineage>
        <taxon>Bacteria</taxon>
        <taxon>Bacillati</taxon>
        <taxon>Bacillota</taxon>
        <taxon>Bacilli</taxon>
        <taxon>Bacillales</taxon>
        <taxon>Bacillaceae</taxon>
        <taxon>Virgibacillus</taxon>
    </lineage>
</organism>
<dbReference type="SUPFAM" id="SSF50891">
    <property type="entry name" value="Cyclophilin-like"/>
    <property type="match status" value="1"/>
</dbReference>
<proteinExistence type="predicted"/>
<gene>
    <name evidence="5" type="primary">kipI</name>
    <name evidence="5" type="ORF">GCM10007111_23100</name>
</gene>
<dbReference type="Proteomes" id="UP000634435">
    <property type="component" value="Unassembled WGS sequence"/>
</dbReference>
<dbReference type="EMBL" id="BMPN01000003">
    <property type="protein sequence ID" value="GGJ60405.1"/>
    <property type="molecule type" value="Genomic_DNA"/>
</dbReference>
<evidence type="ECO:0000313" key="6">
    <source>
        <dbReference type="Proteomes" id="UP000634435"/>
    </source>
</evidence>
<reference evidence="6" key="1">
    <citation type="journal article" date="2019" name="Int. J. Syst. Evol. Microbiol.">
        <title>The Global Catalogue of Microorganisms (GCM) 10K type strain sequencing project: providing services to taxonomists for standard genome sequencing and annotation.</title>
        <authorList>
            <consortium name="The Broad Institute Genomics Platform"/>
            <consortium name="The Broad Institute Genome Sequencing Center for Infectious Disease"/>
            <person name="Wu L."/>
            <person name="Ma J."/>
        </authorList>
    </citation>
    <scope>NUCLEOTIDE SEQUENCE [LARGE SCALE GENOMIC DNA]</scope>
    <source>
        <strain evidence="6">JCM 30071</strain>
    </source>
</reference>